<organism evidence="1 2">
    <name type="scientific">Suillus luteus UH-Slu-Lm8-n1</name>
    <dbReference type="NCBI Taxonomy" id="930992"/>
    <lineage>
        <taxon>Eukaryota</taxon>
        <taxon>Fungi</taxon>
        <taxon>Dikarya</taxon>
        <taxon>Basidiomycota</taxon>
        <taxon>Agaricomycotina</taxon>
        <taxon>Agaricomycetes</taxon>
        <taxon>Agaricomycetidae</taxon>
        <taxon>Boletales</taxon>
        <taxon>Suillineae</taxon>
        <taxon>Suillaceae</taxon>
        <taxon>Suillus</taxon>
    </lineage>
</organism>
<name>A0A0D0BQW0_9AGAM</name>
<dbReference type="InterPro" id="IPR016024">
    <property type="entry name" value="ARM-type_fold"/>
</dbReference>
<gene>
    <name evidence="1" type="ORF">CY34DRAFT_72688</name>
</gene>
<reference evidence="2" key="2">
    <citation type="submission" date="2015-01" db="EMBL/GenBank/DDBJ databases">
        <title>Evolutionary Origins and Diversification of the Mycorrhizal Mutualists.</title>
        <authorList>
            <consortium name="DOE Joint Genome Institute"/>
            <consortium name="Mycorrhizal Genomics Consortium"/>
            <person name="Kohler A."/>
            <person name="Kuo A."/>
            <person name="Nagy L.G."/>
            <person name="Floudas D."/>
            <person name="Copeland A."/>
            <person name="Barry K.W."/>
            <person name="Cichocki N."/>
            <person name="Veneault-Fourrey C."/>
            <person name="LaButti K."/>
            <person name="Lindquist E.A."/>
            <person name="Lipzen A."/>
            <person name="Lundell T."/>
            <person name="Morin E."/>
            <person name="Murat C."/>
            <person name="Riley R."/>
            <person name="Ohm R."/>
            <person name="Sun H."/>
            <person name="Tunlid A."/>
            <person name="Henrissat B."/>
            <person name="Grigoriev I.V."/>
            <person name="Hibbett D.S."/>
            <person name="Martin F."/>
        </authorList>
    </citation>
    <scope>NUCLEOTIDE SEQUENCE [LARGE SCALE GENOMIC DNA]</scope>
    <source>
        <strain evidence="2">UH-Slu-Lm8-n1</strain>
    </source>
</reference>
<dbReference type="OrthoDB" id="3071225at2759"/>
<dbReference type="SUPFAM" id="SSF48371">
    <property type="entry name" value="ARM repeat"/>
    <property type="match status" value="1"/>
</dbReference>
<dbReference type="HOGENOM" id="CLU_1603826_0_0_1"/>
<evidence type="ECO:0000313" key="2">
    <source>
        <dbReference type="Proteomes" id="UP000054485"/>
    </source>
</evidence>
<dbReference type="EMBL" id="KN835141">
    <property type="protein sequence ID" value="KIK48082.1"/>
    <property type="molecule type" value="Genomic_DNA"/>
</dbReference>
<reference evidence="1 2" key="1">
    <citation type="submission" date="2014-04" db="EMBL/GenBank/DDBJ databases">
        <authorList>
            <consortium name="DOE Joint Genome Institute"/>
            <person name="Kuo A."/>
            <person name="Ruytinx J."/>
            <person name="Rineau F."/>
            <person name="Colpaert J."/>
            <person name="Kohler A."/>
            <person name="Nagy L.G."/>
            <person name="Floudas D."/>
            <person name="Copeland A."/>
            <person name="Barry K.W."/>
            <person name="Cichocki N."/>
            <person name="Veneault-Fourrey C."/>
            <person name="LaButti K."/>
            <person name="Lindquist E.A."/>
            <person name="Lipzen A."/>
            <person name="Lundell T."/>
            <person name="Morin E."/>
            <person name="Murat C."/>
            <person name="Sun H."/>
            <person name="Tunlid A."/>
            <person name="Henrissat B."/>
            <person name="Grigoriev I.V."/>
            <person name="Hibbett D.S."/>
            <person name="Martin F."/>
            <person name="Nordberg H.P."/>
            <person name="Cantor M.N."/>
            <person name="Hua S.X."/>
        </authorList>
    </citation>
    <scope>NUCLEOTIDE SEQUENCE [LARGE SCALE GENOMIC DNA]</scope>
    <source>
        <strain evidence="1 2">UH-Slu-Lm8-n1</strain>
    </source>
</reference>
<sequence>MVDFGNQAACFARKVYDILAINHLDSKWLSSSFAFHLHQHAFKHFKSIWCSQVRKILEIKRLNVALAFSCFTADLFSFGLVESSTMHHCLGILLREMVSVQHVRAIQAMVKRAGPTLWHTADSHQRRYEFTRFFMQRTGSLPDDASLTESKESIREVVKVCCDIPG</sequence>
<dbReference type="AlphaFoldDB" id="A0A0D0BQW0"/>
<protein>
    <submittedName>
        <fullName evidence="1">Uncharacterized protein</fullName>
    </submittedName>
</protein>
<dbReference type="InParanoid" id="A0A0D0BQW0"/>
<dbReference type="Proteomes" id="UP000054485">
    <property type="component" value="Unassembled WGS sequence"/>
</dbReference>
<accession>A0A0D0BQW0</accession>
<proteinExistence type="predicted"/>
<keyword evidence="2" id="KW-1185">Reference proteome</keyword>
<evidence type="ECO:0000313" key="1">
    <source>
        <dbReference type="EMBL" id="KIK48082.1"/>
    </source>
</evidence>